<keyword evidence="3" id="KW-1015">Disulfide bond</keyword>
<dbReference type="Pfam" id="PF09294">
    <property type="entry name" value="Interfer-bind"/>
    <property type="match status" value="1"/>
</dbReference>
<dbReference type="OMA" id="NCSKWTE"/>
<reference evidence="9 10" key="1">
    <citation type="journal article" date="2011" name="Proc. Natl. Acad. Sci. U.S.A.">
        <title>Genetic diversity and population structure of the endangered marsupial Sarcophilus harrisii (Tasmanian devil).</title>
        <authorList>
            <person name="Miller W."/>
            <person name="Hayes V.M."/>
            <person name="Ratan A."/>
            <person name="Petersen D.C."/>
            <person name="Wittekindt N.E."/>
            <person name="Miller J."/>
            <person name="Walenz B."/>
            <person name="Knight J."/>
            <person name="Qi J."/>
            <person name="Zhao F."/>
            <person name="Wang Q."/>
            <person name="Bedoya-Reina O.C."/>
            <person name="Katiyar N."/>
            <person name="Tomsho L.P."/>
            <person name="Kasson L.M."/>
            <person name="Hardie R.A."/>
            <person name="Woodbridge P."/>
            <person name="Tindall E.A."/>
            <person name="Bertelsen M.F."/>
            <person name="Dixon D."/>
            <person name="Pyecroft S."/>
            <person name="Helgen K.M."/>
            <person name="Lesk A.M."/>
            <person name="Pringle T.H."/>
            <person name="Patterson N."/>
            <person name="Zhang Y."/>
            <person name="Kreiss A."/>
            <person name="Woods G.M."/>
            <person name="Jones M.E."/>
            <person name="Schuster S.C."/>
        </authorList>
    </citation>
    <scope>NUCLEOTIDE SEQUENCE [LARGE SCALE GENOMIC DNA]</scope>
</reference>
<dbReference type="InterPro" id="IPR015373">
    <property type="entry name" value="Interferon/interleukin_rcp_dom"/>
</dbReference>
<dbReference type="OrthoDB" id="9909056at2759"/>
<dbReference type="GO" id="GO:0042015">
    <property type="term" value="F:interleukin-20 binding"/>
    <property type="evidence" value="ECO:0007669"/>
    <property type="project" value="Ensembl"/>
</dbReference>
<dbReference type="GO" id="GO:0004896">
    <property type="term" value="F:cytokine receptor activity"/>
    <property type="evidence" value="ECO:0007669"/>
    <property type="project" value="TreeGrafter"/>
</dbReference>
<dbReference type="GeneTree" id="ENSGT00940000157314"/>
<dbReference type="CDD" id="cd00063">
    <property type="entry name" value="FN3"/>
    <property type="match status" value="1"/>
</dbReference>
<dbReference type="RefSeq" id="XP_012404809.2">
    <property type="nucleotide sequence ID" value="XM_012549355.3"/>
</dbReference>
<dbReference type="PANTHER" id="PTHR20859:SF86">
    <property type="entry name" value="INTERLEUKIN-20 RECEPTOR SUBUNIT ALPHA"/>
    <property type="match status" value="1"/>
</dbReference>
<comment type="similarity">
    <text evidence="1">Belongs to the type II cytokine receptor family.</text>
</comment>
<dbReference type="CTD" id="53832"/>
<dbReference type="GO" id="GO:2001244">
    <property type="term" value="P:positive regulation of intrinsic apoptotic signaling pathway"/>
    <property type="evidence" value="ECO:0007669"/>
    <property type="project" value="Ensembl"/>
</dbReference>
<gene>
    <name evidence="9" type="primary">IL20RA</name>
</gene>
<evidence type="ECO:0000313" key="9">
    <source>
        <dbReference type="Ensembl" id="ENSSHAP00000045676.1"/>
    </source>
</evidence>
<dbReference type="Proteomes" id="UP000007648">
    <property type="component" value="Unassembled WGS sequence"/>
</dbReference>
<evidence type="ECO:0000256" key="1">
    <source>
        <dbReference type="ARBA" id="ARBA00005399"/>
    </source>
</evidence>
<dbReference type="InterPro" id="IPR003961">
    <property type="entry name" value="FN3_dom"/>
</dbReference>
<evidence type="ECO:0000256" key="6">
    <source>
        <dbReference type="SAM" id="Phobius"/>
    </source>
</evidence>
<dbReference type="SUPFAM" id="SSF49265">
    <property type="entry name" value="Fibronectin type III"/>
    <property type="match status" value="2"/>
</dbReference>
<evidence type="ECO:0000256" key="4">
    <source>
        <dbReference type="ARBA" id="ARBA00023170"/>
    </source>
</evidence>
<keyword evidence="6" id="KW-0472">Membrane</keyword>
<feature type="region of interest" description="Disordered" evidence="5">
    <location>
        <begin position="457"/>
        <end position="490"/>
    </location>
</feature>
<feature type="signal peptide" evidence="7">
    <location>
        <begin position="1"/>
        <end position="37"/>
    </location>
</feature>
<accession>A0A7N4Q119</accession>
<dbReference type="PROSITE" id="PS50853">
    <property type="entry name" value="FN3"/>
    <property type="match status" value="1"/>
</dbReference>
<evidence type="ECO:0000313" key="10">
    <source>
        <dbReference type="Proteomes" id="UP000007648"/>
    </source>
</evidence>
<feature type="transmembrane region" description="Helical" evidence="6">
    <location>
        <begin position="260"/>
        <end position="282"/>
    </location>
</feature>
<sequence length="558" mass="64470">MRTLRPRRRAAAKGLWIPWYLPLVVLLLLHILQLVLSAPCFSNGLPKPTNVTFSSVNMKNVLQWNSPESLRGAEVVYTVQYLIYGQKRWLNKSECRNINRTSCDLSYETYDHEEQYYGRVKAIWGKHCSKWAETERFNPWLETQIGPPVVALTPGEKSISVVLTAPQKWKRNAEDTSISMHQIYPNMKYNVSIYNSKTSKKWYKFVINYTLELSLLESETLYCISVQVYVPGPLRKTKPSEKQCITTLKDKTSELKVRIILFYVLPIFVTAFIFSVIGYSTYRYIHIGKEKQPTNLVLIYGTGFDQRLFAPAEKIVVNFITLSIVEDSKTSSKDLSLMEKVSDISDLSTAENMEDKSHQEELEVKHLGYASKAMDIFCDNNETLHCLSPVQHRLLCTARTKTEAIIEYEFDVRPSDIGTEYQDQEINLQEGIAFQGKLMLESENTLANFDQEAYNPQQRNLQQETQEDTETKKKQKEEESRTLVDWDPQTGRLHIPSLSDCEHIVDEKRGHSECDEYPDKGLLSKLYDTQVPSKSPPGNETYLVQFMEEWGLHIQMED</sequence>
<dbReference type="InterPro" id="IPR050650">
    <property type="entry name" value="Type-II_Cytokine-TF_Rcpt"/>
</dbReference>
<dbReference type="KEGG" id="shr:100919001"/>
<keyword evidence="2 7" id="KW-0732">Signal</keyword>
<dbReference type="InterPro" id="IPR013783">
    <property type="entry name" value="Ig-like_fold"/>
</dbReference>
<dbReference type="Gene3D" id="2.60.40.10">
    <property type="entry name" value="Immunoglobulins"/>
    <property type="match status" value="2"/>
</dbReference>
<protein>
    <submittedName>
        <fullName evidence="9">Interleukin 20 receptor subunit alpha</fullName>
    </submittedName>
</protein>
<dbReference type="InterPro" id="IPR036116">
    <property type="entry name" value="FN3_sf"/>
</dbReference>
<dbReference type="FunFam" id="2.60.40.10:FF:000348">
    <property type="entry name" value="Interleukin 20 receptor subunit alpha"/>
    <property type="match status" value="1"/>
</dbReference>
<evidence type="ECO:0000256" key="3">
    <source>
        <dbReference type="ARBA" id="ARBA00023157"/>
    </source>
</evidence>
<evidence type="ECO:0000259" key="8">
    <source>
        <dbReference type="PROSITE" id="PS50853"/>
    </source>
</evidence>
<keyword evidence="6" id="KW-1133">Transmembrane helix</keyword>
<evidence type="ECO:0000256" key="5">
    <source>
        <dbReference type="SAM" id="MobiDB-lite"/>
    </source>
</evidence>
<dbReference type="Pfam" id="PF01108">
    <property type="entry name" value="Tissue_fac"/>
    <property type="match status" value="1"/>
</dbReference>
<reference evidence="9" key="3">
    <citation type="submission" date="2025-09" db="UniProtKB">
        <authorList>
            <consortium name="Ensembl"/>
        </authorList>
    </citation>
    <scope>IDENTIFICATION</scope>
</reference>
<dbReference type="FunCoup" id="A0A7N4Q119">
    <property type="interactions" value="843"/>
</dbReference>
<dbReference type="InParanoid" id="A0A7N4Q119"/>
<feature type="chain" id="PRO_5029454786" evidence="7">
    <location>
        <begin position="38"/>
        <end position="558"/>
    </location>
</feature>
<evidence type="ECO:0000256" key="7">
    <source>
        <dbReference type="SAM" id="SignalP"/>
    </source>
</evidence>
<reference evidence="9" key="2">
    <citation type="submission" date="2025-08" db="UniProtKB">
        <authorList>
            <consortium name="Ensembl"/>
        </authorList>
    </citation>
    <scope>IDENTIFICATION</scope>
</reference>
<dbReference type="GO" id="GO:0005886">
    <property type="term" value="C:plasma membrane"/>
    <property type="evidence" value="ECO:0007669"/>
    <property type="project" value="TreeGrafter"/>
</dbReference>
<dbReference type="Ensembl" id="ENSSHAT00000050011.1">
    <property type="protein sequence ID" value="ENSSHAP00000045676.1"/>
    <property type="gene ID" value="ENSSHAG00000024345.1"/>
</dbReference>
<evidence type="ECO:0000256" key="2">
    <source>
        <dbReference type="ARBA" id="ARBA00022729"/>
    </source>
</evidence>
<dbReference type="GeneID" id="100919001"/>
<organism evidence="9 10">
    <name type="scientific">Sarcophilus harrisii</name>
    <name type="common">Tasmanian devil</name>
    <name type="synonym">Sarcophilus laniarius</name>
    <dbReference type="NCBI Taxonomy" id="9305"/>
    <lineage>
        <taxon>Eukaryota</taxon>
        <taxon>Metazoa</taxon>
        <taxon>Chordata</taxon>
        <taxon>Craniata</taxon>
        <taxon>Vertebrata</taxon>
        <taxon>Euteleostomi</taxon>
        <taxon>Mammalia</taxon>
        <taxon>Metatheria</taxon>
        <taxon>Dasyuromorphia</taxon>
        <taxon>Dasyuridae</taxon>
        <taxon>Sarcophilus</taxon>
    </lineage>
</organism>
<feature type="domain" description="Fibronectin type-III" evidence="8">
    <location>
        <begin position="47"/>
        <end position="143"/>
    </location>
</feature>
<keyword evidence="10" id="KW-1185">Reference proteome</keyword>
<keyword evidence="4" id="KW-0675">Receptor</keyword>
<dbReference type="PANTHER" id="PTHR20859">
    <property type="entry name" value="INTERFERON/INTERLEUKIN RECEPTOR"/>
    <property type="match status" value="1"/>
</dbReference>
<dbReference type="AlphaFoldDB" id="A0A7N4Q119"/>
<dbReference type="GO" id="GO:0045124">
    <property type="term" value="P:regulation of bone resorption"/>
    <property type="evidence" value="ECO:0007669"/>
    <property type="project" value="Ensembl"/>
</dbReference>
<keyword evidence="6" id="KW-0812">Transmembrane</keyword>
<name>A0A7N4Q119_SARHA</name>
<feature type="compositionally biased region" description="Basic and acidic residues" evidence="5">
    <location>
        <begin position="469"/>
        <end position="484"/>
    </location>
</feature>
<proteinExistence type="inferred from homology"/>